<protein>
    <submittedName>
        <fullName evidence="2">Uncharacterized protein</fullName>
    </submittedName>
</protein>
<evidence type="ECO:0000313" key="2">
    <source>
        <dbReference type="EMBL" id="CAB5218837.1"/>
    </source>
</evidence>
<accession>A0A6J7WM74</accession>
<proteinExistence type="predicted"/>
<dbReference type="EMBL" id="LR798272">
    <property type="protein sequence ID" value="CAB5218837.1"/>
    <property type="molecule type" value="Genomic_DNA"/>
</dbReference>
<reference evidence="2" key="1">
    <citation type="submission" date="2020-05" db="EMBL/GenBank/DDBJ databases">
        <authorList>
            <person name="Chiriac C."/>
            <person name="Salcher M."/>
            <person name="Ghai R."/>
            <person name="Kavagutti S V."/>
        </authorList>
    </citation>
    <scope>NUCLEOTIDE SEQUENCE</scope>
</reference>
<gene>
    <name evidence="2" type="ORF">UFOVP226_1</name>
</gene>
<evidence type="ECO:0000256" key="1">
    <source>
        <dbReference type="SAM" id="MobiDB-lite"/>
    </source>
</evidence>
<organism evidence="2">
    <name type="scientific">uncultured Caudovirales phage</name>
    <dbReference type="NCBI Taxonomy" id="2100421"/>
    <lineage>
        <taxon>Viruses</taxon>
        <taxon>Duplodnaviria</taxon>
        <taxon>Heunggongvirae</taxon>
        <taxon>Uroviricota</taxon>
        <taxon>Caudoviricetes</taxon>
        <taxon>Peduoviridae</taxon>
        <taxon>Maltschvirus</taxon>
        <taxon>Maltschvirus maltsch</taxon>
    </lineage>
</organism>
<sequence length="124" mass="14254">MVSTCYSTAKIFNMDAYTQNVLDRLRVNASYYERKHKALGLSDLLRDAADMLDAWAERAEQAITQATQAALNDNAPTHKMRDIRKQRKPRLPDVAIAERRPAPPCEEYENDLNQLLNLIKDLHK</sequence>
<name>A0A6J7WM74_9CAUD</name>
<feature type="region of interest" description="Disordered" evidence="1">
    <location>
        <begin position="70"/>
        <end position="92"/>
    </location>
</feature>